<name>A0A645CWM6_9ZZZZ</name>
<gene>
    <name evidence="1" type="ORF">SDC9_128363</name>
</gene>
<organism evidence="1">
    <name type="scientific">bioreactor metagenome</name>
    <dbReference type="NCBI Taxonomy" id="1076179"/>
    <lineage>
        <taxon>unclassified sequences</taxon>
        <taxon>metagenomes</taxon>
        <taxon>ecological metagenomes</taxon>
    </lineage>
</organism>
<protein>
    <submittedName>
        <fullName evidence="1">Uncharacterized protein</fullName>
    </submittedName>
</protein>
<sequence length="172" mass="18949">MERVRVLRHARFGVKVCGQGFVLHTDGADGFRGDLRRIRRNGTNTVADIAHDLVEDALGFKDIQRFAAAVVVDGGGVFVGDDGAYAFHRFGGGRVQQLNARVRHGGKENLAVEHVRQFEIVHVPELSGGFERRVVYGERRADRAVFRLFAHARSASFRSNSAANCTASTMRA</sequence>
<dbReference type="EMBL" id="VSSQ01030688">
    <property type="protein sequence ID" value="MPM81311.1"/>
    <property type="molecule type" value="Genomic_DNA"/>
</dbReference>
<proteinExistence type="predicted"/>
<reference evidence="1" key="1">
    <citation type="submission" date="2019-08" db="EMBL/GenBank/DDBJ databases">
        <authorList>
            <person name="Kucharzyk K."/>
            <person name="Murdoch R.W."/>
            <person name="Higgins S."/>
            <person name="Loffler F."/>
        </authorList>
    </citation>
    <scope>NUCLEOTIDE SEQUENCE</scope>
</reference>
<dbReference type="AlphaFoldDB" id="A0A645CWM6"/>
<accession>A0A645CWM6</accession>
<comment type="caution">
    <text evidence="1">The sequence shown here is derived from an EMBL/GenBank/DDBJ whole genome shotgun (WGS) entry which is preliminary data.</text>
</comment>
<evidence type="ECO:0000313" key="1">
    <source>
        <dbReference type="EMBL" id="MPM81311.1"/>
    </source>
</evidence>